<dbReference type="EMBL" id="JANHOG010001218">
    <property type="protein sequence ID" value="KAJ3541143.1"/>
    <property type="molecule type" value="Genomic_DNA"/>
</dbReference>
<evidence type="ECO:0000313" key="2">
    <source>
        <dbReference type="Proteomes" id="UP001148662"/>
    </source>
</evidence>
<sequence>MPADAEQCMGACIDDVGSIGTSLQDDLALELHSTLQQELPAPQKAGNDEAAKRAAEEEMKRTVLARILDHAARERLARITLVSQERARQIEAIILRMYQMGQITKVTEDQLIRLLEQADDAQSNAQPKKGTIVYQRRKGGFDDDDDF</sequence>
<gene>
    <name evidence="1" type="ORF">NM688_g6124</name>
</gene>
<name>A0ACC1SJI0_9APHY</name>
<accession>A0ACC1SJI0</accession>
<dbReference type="Proteomes" id="UP001148662">
    <property type="component" value="Unassembled WGS sequence"/>
</dbReference>
<proteinExistence type="predicted"/>
<organism evidence="1 2">
    <name type="scientific">Phlebia brevispora</name>
    <dbReference type="NCBI Taxonomy" id="194682"/>
    <lineage>
        <taxon>Eukaryota</taxon>
        <taxon>Fungi</taxon>
        <taxon>Dikarya</taxon>
        <taxon>Basidiomycota</taxon>
        <taxon>Agaricomycotina</taxon>
        <taxon>Agaricomycetes</taxon>
        <taxon>Polyporales</taxon>
        <taxon>Meruliaceae</taxon>
        <taxon>Phlebia</taxon>
    </lineage>
</organism>
<comment type="caution">
    <text evidence="1">The sequence shown here is derived from an EMBL/GenBank/DDBJ whole genome shotgun (WGS) entry which is preliminary data.</text>
</comment>
<keyword evidence="2" id="KW-1185">Reference proteome</keyword>
<protein>
    <submittedName>
        <fullName evidence="1">Uncharacterized protein</fullName>
    </submittedName>
</protein>
<reference evidence="1" key="1">
    <citation type="submission" date="2022-07" db="EMBL/GenBank/DDBJ databases">
        <title>Genome Sequence of Phlebia brevispora.</title>
        <authorList>
            <person name="Buettner E."/>
        </authorList>
    </citation>
    <scope>NUCLEOTIDE SEQUENCE</scope>
    <source>
        <strain evidence="1">MPL23</strain>
    </source>
</reference>
<evidence type="ECO:0000313" key="1">
    <source>
        <dbReference type="EMBL" id="KAJ3541143.1"/>
    </source>
</evidence>